<evidence type="ECO:0000256" key="2">
    <source>
        <dbReference type="ARBA" id="ARBA00010983"/>
    </source>
</evidence>
<feature type="transmembrane region" description="Helical" evidence="9">
    <location>
        <begin position="518"/>
        <end position="540"/>
    </location>
</feature>
<dbReference type="PROSITE" id="PS00805">
    <property type="entry name" value="CALRETICULIN_REPEAT"/>
    <property type="match status" value="1"/>
</dbReference>
<feature type="signal peptide" evidence="9">
    <location>
        <begin position="1"/>
        <end position="23"/>
    </location>
</feature>
<evidence type="ECO:0000256" key="3">
    <source>
        <dbReference type="ARBA" id="ARBA00022692"/>
    </source>
</evidence>
<evidence type="ECO:0000256" key="7">
    <source>
        <dbReference type="ARBA" id="ARBA00023186"/>
    </source>
</evidence>
<proteinExistence type="inferred from homology"/>
<keyword evidence="3 9" id="KW-0812">Transmembrane</keyword>
<evidence type="ECO:0008006" key="13">
    <source>
        <dbReference type="Google" id="ProtNLM"/>
    </source>
</evidence>
<keyword evidence="6 9" id="KW-0472">Membrane</keyword>
<keyword evidence="5 9" id="KW-1133">Transmembrane helix</keyword>
<accession>A0A507FQT4</accession>
<name>A0A507FQT4_9FUNG</name>
<dbReference type="Gene3D" id="2.10.250.10">
    <property type="entry name" value="Calreticulin/calnexin, P domain"/>
    <property type="match status" value="1"/>
</dbReference>
<keyword evidence="8" id="KW-1015">Disulfide bond</keyword>
<comment type="subcellular location">
    <subcellularLocation>
        <location evidence="1">Endoplasmic reticulum membrane</location>
        <topology evidence="1">Single-pass membrane protein</topology>
    </subcellularLocation>
</comment>
<protein>
    <recommendedName>
        <fullName evidence="13">Calnexin</fullName>
    </recommendedName>
</protein>
<dbReference type="PRINTS" id="PR00626">
    <property type="entry name" value="CALRETICULIN"/>
</dbReference>
<dbReference type="FunFam" id="2.10.250.10:FF:000001">
    <property type="entry name" value="Calnexin homolog"/>
    <property type="match status" value="1"/>
</dbReference>
<evidence type="ECO:0000256" key="4">
    <source>
        <dbReference type="ARBA" id="ARBA00022824"/>
    </source>
</evidence>
<dbReference type="EMBL" id="QEAP01000016">
    <property type="protein sequence ID" value="TPX77676.1"/>
    <property type="molecule type" value="Genomic_DNA"/>
</dbReference>
<feature type="chain" id="PRO_5021452309" description="Calnexin" evidence="9">
    <location>
        <begin position="24"/>
        <end position="564"/>
    </location>
</feature>
<dbReference type="InterPro" id="IPR009033">
    <property type="entry name" value="Calreticulin/calnexin_P_dom_sf"/>
</dbReference>
<comment type="caution">
    <text evidence="11">The sequence shown here is derived from an EMBL/GenBank/DDBJ whole genome shotgun (WGS) entry which is preliminary data.</text>
</comment>
<dbReference type="GO" id="GO:0006457">
    <property type="term" value="P:protein folding"/>
    <property type="evidence" value="ECO:0007669"/>
    <property type="project" value="InterPro"/>
</dbReference>
<evidence type="ECO:0000256" key="6">
    <source>
        <dbReference type="ARBA" id="ARBA00023136"/>
    </source>
</evidence>
<dbReference type="GO" id="GO:0005789">
    <property type="term" value="C:endoplasmic reticulum membrane"/>
    <property type="evidence" value="ECO:0007669"/>
    <property type="project" value="UniProtKB-SubCell"/>
</dbReference>
<dbReference type="GO" id="GO:0036503">
    <property type="term" value="P:ERAD pathway"/>
    <property type="evidence" value="ECO:0007669"/>
    <property type="project" value="TreeGrafter"/>
</dbReference>
<evidence type="ECO:0000256" key="5">
    <source>
        <dbReference type="ARBA" id="ARBA00022989"/>
    </source>
</evidence>
<dbReference type="Proteomes" id="UP000320333">
    <property type="component" value="Unassembled WGS sequence"/>
</dbReference>
<keyword evidence="12" id="KW-1185">Reference proteome</keyword>
<dbReference type="SUPFAM" id="SSF63887">
    <property type="entry name" value="P-domain of calnexin/calreticulin"/>
    <property type="match status" value="1"/>
</dbReference>
<feature type="compositionally biased region" description="Basic and acidic residues" evidence="10">
    <location>
        <begin position="293"/>
        <end position="313"/>
    </location>
</feature>
<dbReference type="PROSITE" id="PS00804">
    <property type="entry name" value="CALRETICULIN_2"/>
    <property type="match status" value="1"/>
</dbReference>
<evidence type="ECO:0000256" key="9">
    <source>
        <dbReference type="RuleBase" id="RU362126"/>
    </source>
</evidence>
<keyword evidence="4 9" id="KW-0256">Endoplasmic reticulum</keyword>
<dbReference type="AlphaFoldDB" id="A0A507FQT4"/>
<dbReference type="STRING" id="246404.A0A507FQT4"/>
<dbReference type="InterPro" id="IPR001580">
    <property type="entry name" value="Calret/calnex"/>
</dbReference>
<reference evidence="11 12" key="1">
    <citation type="journal article" date="2019" name="Sci. Rep.">
        <title>Comparative genomics of chytrid fungi reveal insights into the obligate biotrophic and pathogenic lifestyle of Synchytrium endobioticum.</title>
        <authorList>
            <person name="van de Vossenberg B.T.L.H."/>
            <person name="Warris S."/>
            <person name="Nguyen H.D.T."/>
            <person name="van Gent-Pelzer M.P.E."/>
            <person name="Joly D.L."/>
            <person name="van de Geest H.C."/>
            <person name="Bonants P.J.M."/>
            <person name="Smith D.S."/>
            <person name="Levesque C.A."/>
            <person name="van der Lee T.A.J."/>
        </authorList>
    </citation>
    <scope>NUCLEOTIDE SEQUENCE [LARGE SCALE GENOMIC DNA]</scope>
    <source>
        <strain evidence="11 12">CBS 675.73</strain>
    </source>
</reference>
<keyword evidence="7 9" id="KW-0143">Chaperone</keyword>
<feature type="disulfide bond" evidence="8">
    <location>
        <begin position="165"/>
        <end position="199"/>
    </location>
</feature>
<feature type="compositionally biased region" description="Basic and acidic residues" evidence="10">
    <location>
        <begin position="331"/>
        <end position="341"/>
    </location>
</feature>
<dbReference type="PROSITE" id="PS00803">
    <property type="entry name" value="CALRETICULIN_1"/>
    <property type="match status" value="1"/>
</dbReference>
<feature type="region of interest" description="Disordered" evidence="10">
    <location>
        <begin position="293"/>
        <end position="358"/>
    </location>
</feature>
<comment type="similarity">
    <text evidence="2 9">Belongs to the calreticulin family.</text>
</comment>
<dbReference type="Gene3D" id="2.60.120.200">
    <property type="match status" value="1"/>
</dbReference>
<dbReference type="GO" id="GO:0051082">
    <property type="term" value="F:unfolded protein binding"/>
    <property type="evidence" value="ECO:0007669"/>
    <property type="project" value="InterPro"/>
</dbReference>
<dbReference type="OrthoDB" id="1938156at2759"/>
<sequence>MQLSKILALSVWALASLVRASESEDVEDVVPEEPALDSVSAPFTVPKPRPNANSLIEALRIYLQPTNIVAPFLEQFLPEASKRWISSEAKKVVDGIEDDELLRFRGLWNIEEPTVFPGFSGDRGLVVKTPASHHAISASFKEPIETNGKTFVAQYEVKLQNGLECGGAYMKLLTADSEFTPAQFSDKTPYTIMFGPDRCGTTNKVHFIFRHKNPKTGEVEEKHLSETPQAKFDKKSNVYTLVVRPDNSFEMLINDESVKKGSLLTDFVPPVNPPKMIDDPEDVKPADWVDTAKIPDPEAKKPADWDEEAPREIIDEDGSMPEDWLVNEPKSIPDPESTKPDDWDEEEDGEFTAPTIDNPKCAEVSGCGPWTKPLKPNPDYKGKWKAPIIDNPAYKGVWAPKQIENPAYFEDKEPSNMGQIGAIGFELWTMQNGILFDNIYIGNSEKDAKAFRKETWAAKHKIESEKEKKHTPEAEKDEADMTMWQKVKSQAVKFRARMYSFAFALAEDPMAALKEDPIAAGAVGLVVIYFATTFVTLLMSTYGIFFGGSKAAAPVAGGETKKDQ</sequence>
<dbReference type="GO" id="GO:0005509">
    <property type="term" value="F:calcium ion binding"/>
    <property type="evidence" value="ECO:0007669"/>
    <property type="project" value="InterPro"/>
</dbReference>
<organism evidence="11 12">
    <name type="scientific">Chytriomyces confervae</name>
    <dbReference type="NCBI Taxonomy" id="246404"/>
    <lineage>
        <taxon>Eukaryota</taxon>
        <taxon>Fungi</taxon>
        <taxon>Fungi incertae sedis</taxon>
        <taxon>Chytridiomycota</taxon>
        <taxon>Chytridiomycota incertae sedis</taxon>
        <taxon>Chytridiomycetes</taxon>
        <taxon>Chytridiales</taxon>
        <taxon>Chytriomycetaceae</taxon>
        <taxon>Chytriomyces</taxon>
    </lineage>
</organism>
<evidence type="ECO:0000256" key="10">
    <source>
        <dbReference type="SAM" id="MobiDB-lite"/>
    </source>
</evidence>
<dbReference type="PANTHER" id="PTHR11073:SF1">
    <property type="entry name" value="CALNEXIN 14D-RELATED"/>
    <property type="match status" value="1"/>
</dbReference>
<keyword evidence="9" id="KW-0732">Signal</keyword>
<dbReference type="InterPro" id="IPR013320">
    <property type="entry name" value="ConA-like_dom_sf"/>
</dbReference>
<dbReference type="Pfam" id="PF00262">
    <property type="entry name" value="Calreticulin"/>
    <property type="match status" value="1"/>
</dbReference>
<dbReference type="SUPFAM" id="SSF49899">
    <property type="entry name" value="Concanavalin A-like lectins/glucanases"/>
    <property type="match status" value="1"/>
</dbReference>
<dbReference type="FunFam" id="2.60.120.200:FF:000011">
    <property type="entry name" value="Probable calnexin"/>
    <property type="match status" value="1"/>
</dbReference>
<dbReference type="InterPro" id="IPR018124">
    <property type="entry name" value="Calret/calnex_CS"/>
</dbReference>
<evidence type="ECO:0000256" key="8">
    <source>
        <dbReference type="PIRSR" id="PIRSR601580-3"/>
    </source>
</evidence>
<evidence type="ECO:0000313" key="11">
    <source>
        <dbReference type="EMBL" id="TPX77676.1"/>
    </source>
</evidence>
<gene>
    <name evidence="11" type="ORF">CcCBS67573_g01033</name>
</gene>
<evidence type="ECO:0000313" key="12">
    <source>
        <dbReference type="Proteomes" id="UP000320333"/>
    </source>
</evidence>
<dbReference type="PANTHER" id="PTHR11073">
    <property type="entry name" value="CALRETICULIN AND CALNEXIN"/>
    <property type="match status" value="1"/>
</dbReference>
<evidence type="ECO:0000256" key="1">
    <source>
        <dbReference type="ARBA" id="ARBA00004389"/>
    </source>
</evidence>